<protein>
    <submittedName>
        <fullName evidence="3">Acetyl-CoA acetyltransferase</fullName>
        <ecNumber evidence="3">2.3.1.9</ecNumber>
    </submittedName>
</protein>
<dbReference type="EC" id="2.3.1.9" evidence="3"/>
<reference evidence="4" key="2">
    <citation type="submission" date="2014-11" db="EMBL/GenBank/DDBJ databases">
        <title>Draft genome sequence of Hydrogenophaga intermedia S1.</title>
        <authorList>
            <person name="Gan H.M."/>
            <person name="Chew T.H."/>
            <person name="Stolz A."/>
        </authorList>
    </citation>
    <scope>NUCLEOTIDE SEQUENCE [LARGE SCALE GENOMIC DNA]</scope>
    <source>
        <strain evidence="4">S1</strain>
    </source>
</reference>
<dbReference type="EMBL" id="CCAE010000080">
    <property type="protein sequence ID" value="CDN90393.1"/>
    <property type="molecule type" value="Genomic_DNA"/>
</dbReference>
<keyword evidence="3" id="KW-0012">Acyltransferase</keyword>
<reference evidence="4" key="1">
    <citation type="submission" date="2014-02" db="EMBL/GenBank/DDBJ databases">
        <authorList>
            <person name="Gan H."/>
        </authorList>
    </citation>
    <scope>NUCLEOTIDE SEQUENCE [LARGE SCALE GENOMIC DNA]</scope>
    <source>
        <strain evidence="4">S1</strain>
    </source>
</reference>
<dbReference type="InterPro" id="IPR016039">
    <property type="entry name" value="Thiolase-like"/>
</dbReference>
<dbReference type="Pfam" id="PF00108">
    <property type="entry name" value="Thiolase_N"/>
    <property type="match status" value="1"/>
</dbReference>
<keyword evidence="4" id="KW-1185">Reference proteome</keyword>
<dbReference type="SUPFAM" id="SSF53901">
    <property type="entry name" value="Thiolase-like"/>
    <property type="match status" value="1"/>
</dbReference>
<evidence type="ECO:0000259" key="2">
    <source>
        <dbReference type="Pfam" id="PF22691"/>
    </source>
</evidence>
<feature type="domain" description="Thiolase C-terminal" evidence="2">
    <location>
        <begin position="264"/>
        <end position="392"/>
    </location>
</feature>
<dbReference type="RefSeq" id="WP_009516084.1">
    <property type="nucleotide sequence ID" value="NZ_CCAE010000080.1"/>
</dbReference>
<dbReference type="CDD" id="cd00829">
    <property type="entry name" value="SCP-x_thiolase"/>
    <property type="match status" value="1"/>
</dbReference>
<dbReference type="Proteomes" id="UP000028878">
    <property type="component" value="Unassembled WGS sequence"/>
</dbReference>
<name>A0A1L1PRL9_HYDIT</name>
<dbReference type="Pfam" id="PF22691">
    <property type="entry name" value="Thiolase_C_1"/>
    <property type="match status" value="1"/>
</dbReference>
<dbReference type="PANTHER" id="PTHR42870">
    <property type="entry name" value="ACETYL-COA C-ACETYLTRANSFERASE"/>
    <property type="match status" value="1"/>
</dbReference>
<accession>A0A1L1PRL9</accession>
<evidence type="ECO:0000259" key="1">
    <source>
        <dbReference type="Pfam" id="PF00108"/>
    </source>
</evidence>
<proteinExistence type="predicted"/>
<organism evidence="3 4">
    <name type="scientific">Hydrogenophaga intermedia</name>
    <dbReference type="NCBI Taxonomy" id="65786"/>
    <lineage>
        <taxon>Bacteria</taxon>
        <taxon>Pseudomonadati</taxon>
        <taxon>Pseudomonadota</taxon>
        <taxon>Betaproteobacteria</taxon>
        <taxon>Burkholderiales</taxon>
        <taxon>Comamonadaceae</taxon>
        <taxon>Hydrogenophaga</taxon>
    </lineage>
</organism>
<dbReference type="PANTHER" id="PTHR42870:SF1">
    <property type="entry name" value="NON-SPECIFIC LIPID-TRANSFER PROTEIN-LIKE 2"/>
    <property type="match status" value="1"/>
</dbReference>
<dbReference type="AlphaFoldDB" id="A0A1L1PRL9"/>
<dbReference type="InterPro" id="IPR020616">
    <property type="entry name" value="Thiolase_N"/>
</dbReference>
<feature type="domain" description="Thiolase N-terminal" evidence="1">
    <location>
        <begin position="20"/>
        <end position="227"/>
    </location>
</feature>
<dbReference type="NCBIfam" id="NF004810">
    <property type="entry name" value="PRK06157.1"/>
    <property type="match status" value="1"/>
</dbReference>
<evidence type="ECO:0000313" key="4">
    <source>
        <dbReference type="Proteomes" id="UP000028878"/>
    </source>
</evidence>
<evidence type="ECO:0000313" key="3">
    <source>
        <dbReference type="EMBL" id="CDN90393.1"/>
    </source>
</evidence>
<dbReference type="PIRSF" id="PIRSF000429">
    <property type="entry name" value="Ac-CoA_Ac_transf"/>
    <property type="match status" value="1"/>
</dbReference>
<dbReference type="InterPro" id="IPR055140">
    <property type="entry name" value="Thiolase_C_2"/>
</dbReference>
<keyword evidence="3" id="KW-0808">Transferase</keyword>
<dbReference type="InterPro" id="IPR002155">
    <property type="entry name" value="Thiolase"/>
</dbReference>
<dbReference type="Gene3D" id="3.40.47.10">
    <property type="match status" value="1"/>
</dbReference>
<gene>
    <name evidence="3" type="ORF">BN948_04837</name>
</gene>
<dbReference type="GO" id="GO:0003985">
    <property type="term" value="F:acetyl-CoA C-acetyltransferase activity"/>
    <property type="evidence" value="ECO:0007669"/>
    <property type="project" value="UniProtKB-EC"/>
</dbReference>
<sequence length="400" mass="42129">MAQGIKDKVAILGMGCSKFGERWDASPEDLMLEAYNEAMADAGITPDQLGASWFSTHMDDVGTGRGGTPMSIALRLPNIGVTRVENFCAGGSEAIRAAVYAVAAGACDIALALGVEKLKDTGYGGLPMATVGTYIPQWYPNAVAPANFAQLAAAYQAKHRVDPALLKRAIAHVSVKSHANGAKNPKAHFQKAVSEETVIKAPIIAEPLGLFDCAGVSDGAAAVIVTTPEIARSLGKKDLVTFKALQVAVSNGWELQGSEWDGSYVHTTRIAARRAYEEAGIADPREQISMTEVHDCFSITELITMEDLGLSDEGAGVRDVLDGHFDADGRVPCQIDGGLKCFGHPVGASGIRMLYEIYLQLQGRAGPRQLANPKTGLIHNLGGQPSQNACSVSIVGLEGV</sequence>